<evidence type="ECO:0000313" key="2">
    <source>
        <dbReference type="Proteomes" id="UP000007148"/>
    </source>
</evidence>
<dbReference type="SUPFAM" id="SSF54695">
    <property type="entry name" value="POZ domain"/>
    <property type="match status" value="1"/>
</dbReference>
<comment type="caution">
    <text evidence="1">The sequence shown here is derived from an EMBL/GenBank/DDBJ whole genome shotgun (WGS) entry which is preliminary data.</text>
</comment>
<dbReference type="STRING" id="1109443.G4U349"/>
<accession>G4U349</accession>
<protein>
    <recommendedName>
        <fullName evidence="3">BTB domain-containing protein</fullName>
    </recommendedName>
</protein>
<dbReference type="OrthoDB" id="2370221at2759"/>
<evidence type="ECO:0000313" key="1">
    <source>
        <dbReference type="EMBL" id="CCA78008.1"/>
    </source>
</evidence>
<dbReference type="PANTHER" id="PTHR31758">
    <property type="entry name" value="BTB/POZ DOMAIN-CONTAINING PROTEIN YLR108C"/>
    <property type="match status" value="1"/>
</dbReference>
<reference evidence="1 2" key="1">
    <citation type="journal article" date="2011" name="PLoS Pathog.">
        <title>Endophytic Life Strategies Decoded by Genome and Transcriptome Analyses of the Mutualistic Root Symbiont Piriformospora indica.</title>
        <authorList>
            <person name="Zuccaro A."/>
            <person name="Lahrmann U."/>
            <person name="Guldener U."/>
            <person name="Langen G."/>
            <person name="Pfiffi S."/>
            <person name="Biedenkopf D."/>
            <person name="Wong P."/>
            <person name="Samans B."/>
            <person name="Grimm C."/>
            <person name="Basiewicz M."/>
            <person name="Murat C."/>
            <person name="Martin F."/>
            <person name="Kogel K.H."/>
        </authorList>
    </citation>
    <scope>NUCLEOTIDE SEQUENCE [LARGE SCALE GENOMIC DNA]</scope>
    <source>
        <strain evidence="1 2">DSM 11827</strain>
    </source>
</reference>
<dbReference type="HOGENOM" id="CLU_138721_1_0_1"/>
<gene>
    <name evidence="1" type="ORF">PIIN_09522</name>
</gene>
<proteinExistence type="predicted"/>
<dbReference type="EMBL" id="CAFZ01001879">
    <property type="protein sequence ID" value="CCA78008.1"/>
    <property type="molecule type" value="Genomic_DNA"/>
</dbReference>
<sequence length="132" mass="14993">MSVDEYTIIADQDRFVITKDQLLSDPGNYFATYFLGDFEEAKSGAKELILHKEPLIIRLIQAHLRGYDVIPIPDSIVPSYMTKDGATQNLLKDAQYFGLTMLEDKIIAHLESQEVDPLPKATRSYKLAVSWE</sequence>
<organism evidence="1 2">
    <name type="scientific">Serendipita indica (strain DSM 11827)</name>
    <name type="common">Root endophyte fungus</name>
    <name type="synonym">Piriformospora indica</name>
    <dbReference type="NCBI Taxonomy" id="1109443"/>
    <lineage>
        <taxon>Eukaryota</taxon>
        <taxon>Fungi</taxon>
        <taxon>Dikarya</taxon>
        <taxon>Basidiomycota</taxon>
        <taxon>Agaricomycotina</taxon>
        <taxon>Agaricomycetes</taxon>
        <taxon>Sebacinales</taxon>
        <taxon>Serendipitaceae</taxon>
        <taxon>Serendipita</taxon>
    </lineage>
</organism>
<dbReference type="Proteomes" id="UP000007148">
    <property type="component" value="Unassembled WGS sequence"/>
</dbReference>
<keyword evidence="2" id="KW-1185">Reference proteome</keyword>
<dbReference type="eggNOG" id="ENOG502SGWN">
    <property type="taxonomic scope" value="Eukaryota"/>
</dbReference>
<name>G4U349_SERID</name>
<dbReference type="Gene3D" id="3.30.710.10">
    <property type="entry name" value="Potassium Channel Kv1.1, Chain A"/>
    <property type="match status" value="1"/>
</dbReference>
<evidence type="ECO:0008006" key="3">
    <source>
        <dbReference type="Google" id="ProtNLM"/>
    </source>
</evidence>
<dbReference type="PANTHER" id="PTHR31758:SF2">
    <property type="entry name" value="BTB_POZ DOMAIN-CONTAINING PROTEIN YLR108C"/>
    <property type="match status" value="1"/>
</dbReference>
<dbReference type="AlphaFoldDB" id="G4U349"/>
<dbReference type="InParanoid" id="G4U349"/>
<dbReference type="InterPro" id="IPR011333">
    <property type="entry name" value="SKP1/BTB/POZ_sf"/>
</dbReference>